<protein>
    <recommendedName>
        <fullName evidence="4">tRNA-guanine(15) transglycosylase-like domain-containing protein</fullName>
    </recommendedName>
</protein>
<dbReference type="SUPFAM" id="SSF51713">
    <property type="entry name" value="tRNA-guanine transglycosylase"/>
    <property type="match status" value="1"/>
</dbReference>
<dbReference type="GO" id="GO:0008479">
    <property type="term" value="F:tRNA-guanosine(34) queuine transglycosylase activity"/>
    <property type="evidence" value="ECO:0007669"/>
    <property type="project" value="InterPro"/>
</dbReference>
<dbReference type="InterPro" id="IPR050076">
    <property type="entry name" value="ArchSynthase1/Queuine_TRR"/>
</dbReference>
<evidence type="ECO:0000313" key="6">
    <source>
        <dbReference type="Proteomes" id="UP000178603"/>
    </source>
</evidence>
<keyword evidence="1" id="KW-0328">Glycosyltransferase</keyword>
<accession>A0A1F8AU91</accession>
<evidence type="ECO:0000259" key="4">
    <source>
        <dbReference type="Pfam" id="PF01702"/>
    </source>
</evidence>
<dbReference type="NCBIfam" id="TIGR00430">
    <property type="entry name" value="Q_tRNA_tgt"/>
    <property type="match status" value="1"/>
</dbReference>
<dbReference type="Proteomes" id="UP000178603">
    <property type="component" value="Unassembled WGS sequence"/>
</dbReference>
<evidence type="ECO:0000256" key="2">
    <source>
        <dbReference type="ARBA" id="ARBA00022679"/>
    </source>
</evidence>
<reference evidence="5 6" key="1">
    <citation type="journal article" date="2016" name="Nat. Commun.">
        <title>Thousands of microbial genomes shed light on interconnected biogeochemical processes in an aquifer system.</title>
        <authorList>
            <person name="Anantharaman K."/>
            <person name="Brown C.T."/>
            <person name="Hug L.A."/>
            <person name="Sharon I."/>
            <person name="Castelle C.J."/>
            <person name="Probst A.J."/>
            <person name="Thomas B.C."/>
            <person name="Singh A."/>
            <person name="Wilkins M.J."/>
            <person name="Karaoz U."/>
            <person name="Brodie E.L."/>
            <person name="Williams K.H."/>
            <person name="Hubbard S.S."/>
            <person name="Banfield J.F."/>
        </authorList>
    </citation>
    <scope>NUCLEOTIDE SEQUENCE [LARGE SCALE GENOMIC DNA]</scope>
</reference>
<dbReference type="Pfam" id="PF01702">
    <property type="entry name" value="TGT"/>
    <property type="match status" value="1"/>
</dbReference>
<proteinExistence type="predicted"/>
<name>A0A1F8AU91_9BACT</name>
<organism evidence="5 6">
    <name type="scientific">Candidatus Woesebacteria bacterium RIFCSPHIGHO2_12_FULL_41_24</name>
    <dbReference type="NCBI Taxonomy" id="1802510"/>
    <lineage>
        <taxon>Bacteria</taxon>
        <taxon>Candidatus Woeseibacteriota</taxon>
    </lineage>
</organism>
<evidence type="ECO:0000256" key="3">
    <source>
        <dbReference type="ARBA" id="ARBA00022694"/>
    </source>
</evidence>
<feature type="domain" description="tRNA-guanine(15) transglycosylase-like" evidence="4">
    <location>
        <begin position="14"/>
        <end position="377"/>
    </location>
</feature>
<dbReference type="NCBIfam" id="TIGR00449">
    <property type="entry name" value="tgt_general"/>
    <property type="match status" value="1"/>
</dbReference>
<gene>
    <name evidence="5" type="ORF">A3E44_03450</name>
</gene>
<dbReference type="InterPro" id="IPR004803">
    <property type="entry name" value="TGT"/>
</dbReference>
<dbReference type="GO" id="GO:0002099">
    <property type="term" value="P:tRNA wobble guanine modification"/>
    <property type="evidence" value="ECO:0007669"/>
    <property type="project" value="TreeGrafter"/>
</dbReference>
<dbReference type="EMBL" id="MGGW01000004">
    <property type="protein sequence ID" value="OGM55312.1"/>
    <property type="molecule type" value="Genomic_DNA"/>
</dbReference>
<sequence length="378" mass="42024">MEFSFEVVKNDKKTRARRGVIKTAHGQIATPAFSPVATKATLKALDPKDIKKTGSQVVLGNTYHLYLQPGLRVISKFGGFAPFMGWAGPTITDSGGYQVSFLKDYSHKDENDRSGGIIRITDEGAVFRSHIDGGKYLLTPELSMEIQKILGADIIMALDDPESYDRTLKWEERSFTHWKKIKSKQSLFGIVQGGIDPKLRKKSLDFVLSMDFPGIAVGGKTIGADPKITAKALDTIVDLLPEDKPLHALGLGGGPEGIFEAVERGVDIFDNSSVTRMARTGLLFVYPQDGGKRENKFRVDIAKKKYKSEFDPVSKVCKCYTCQNFSMAYINHLFKSHEILAQRLATIHNVTFVNDLMNRTRESIEAGDFLALKSHWLS</sequence>
<dbReference type="InterPro" id="IPR002616">
    <property type="entry name" value="tRNA_ribo_trans-like"/>
</dbReference>
<comment type="caution">
    <text evidence="5">The sequence shown here is derived from an EMBL/GenBank/DDBJ whole genome shotgun (WGS) entry which is preliminary data.</text>
</comment>
<dbReference type="Gene3D" id="3.20.20.105">
    <property type="entry name" value="Queuine tRNA-ribosyltransferase-like"/>
    <property type="match status" value="1"/>
</dbReference>
<dbReference type="GO" id="GO:0005737">
    <property type="term" value="C:cytoplasm"/>
    <property type="evidence" value="ECO:0007669"/>
    <property type="project" value="TreeGrafter"/>
</dbReference>
<evidence type="ECO:0000313" key="5">
    <source>
        <dbReference type="EMBL" id="OGM55312.1"/>
    </source>
</evidence>
<keyword evidence="2" id="KW-0808">Transferase</keyword>
<dbReference type="InterPro" id="IPR036511">
    <property type="entry name" value="TGT-like_sf"/>
</dbReference>
<keyword evidence="3" id="KW-0819">tRNA processing</keyword>
<evidence type="ECO:0000256" key="1">
    <source>
        <dbReference type="ARBA" id="ARBA00022676"/>
    </source>
</evidence>
<dbReference type="PANTHER" id="PTHR46499">
    <property type="entry name" value="QUEUINE TRNA-RIBOSYLTRANSFERASE"/>
    <property type="match status" value="1"/>
</dbReference>
<dbReference type="PANTHER" id="PTHR46499:SF1">
    <property type="entry name" value="QUEUINE TRNA-RIBOSYLTRANSFERASE"/>
    <property type="match status" value="1"/>
</dbReference>
<dbReference type="AlphaFoldDB" id="A0A1F8AU91"/>